<evidence type="ECO:0000256" key="1">
    <source>
        <dbReference type="SAM" id="MobiDB-lite"/>
    </source>
</evidence>
<dbReference type="EMBL" id="KE504210">
    <property type="protein sequence ID" value="EPS95287.1"/>
    <property type="molecule type" value="Genomic_DNA"/>
</dbReference>
<evidence type="ECO:0000313" key="3">
    <source>
        <dbReference type="Proteomes" id="UP000015241"/>
    </source>
</evidence>
<keyword evidence="3" id="KW-1185">Reference proteome</keyword>
<name>S8DRI0_FOMSC</name>
<feature type="region of interest" description="Disordered" evidence="1">
    <location>
        <begin position="226"/>
        <end position="250"/>
    </location>
</feature>
<dbReference type="Proteomes" id="UP000015241">
    <property type="component" value="Unassembled WGS sequence"/>
</dbReference>
<feature type="compositionally biased region" description="Basic and acidic residues" evidence="1">
    <location>
        <begin position="153"/>
        <end position="163"/>
    </location>
</feature>
<feature type="region of interest" description="Disordered" evidence="1">
    <location>
        <begin position="1"/>
        <end position="83"/>
    </location>
</feature>
<sequence>MRYLHASPQTPTPGSSATSSPRVSPSSSRRSSSVAPRPRPPPTAPIPPVPPLPPQYHRSLVSLPTTTVPHHSQTLPPSPSTLTLANGLFSHQDSVAASSTTSLLNLAPDARSLRHSSASFATASSIASASAPSTPIATPSQSFLHTPHPPPPHPHEPYATQEKHEEDVFTADVTVTVFPPEEDDLGAHLAAAPWKGRAQTLPTLHEDQPWDTEYLSFVDLDAEWSEGEAEGLGSDESFDLEAYGYGEGQE</sequence>
<evidence type="ECO:0000313" key="2">
    <source>
        <dbReference type="EMBL" id="EPS95287.1"/>
    </source>
</evidence>
<feature type="compositionally biased region" description="Polar residues" evidence="1">
    <location>
        <begin position="62"/>
        <end position="83"/>
    </location>
</feature>
<gene>
    <name evidence="2" type="ORF">FOMPIDRAFT_1054278</name>
</gene>
<feature type="compositionally biased region" description="Pro residues" evidence="1">
    <location>
        <begin position="37"/>
        <end position="54"/>
    </location>
</feature>
<organism evidence="2 3">
    <name type="scientific">Fomitopsis schrenkii</name>
    <name type="common">Brown rot fungus</name>
    <dbReference type="NCBI Taxonomy" id="2126942"/>
    <lineage>
        <taxon>Eukaryota</taxon>
        <taxon>Fungi</taxon>
        <taxon>Dikarya</taxon>
        <taxon>Basidiomycota</taxon>
        <taxon>Agaricomycotina</taxon>
        <taxon>Agaricomycetes</taxon>
        <taxon>Polyporales</taxon>
        <taxon>Fomitopsis</taxon>
    </lineage>
</organism>
<dbReference type="AlphaFoldDB" id="S8DRI0"/>
<dbReference type="HOGENOM" id="CLU_1111433_0_0_1"/>
<feature type="region of interest" description="Disordered" evidence="1">
    <location>
        <begin position="112"/>
        <end position="163"/>
    </location>
</feature>
<feature type="compositionally biased region" description="Low complexity" evidence="1">
    <location>
        <begin position="116"/>
        <end position="140"/>
    </location>
</feature>
<feature type="compositionally biased region" description="Low complexity" evidence="1">
    <location>
        <begin position="7"/>
        <end position="36"/>
    </location>
</feature>
<accession>S8DRI0</accession>
<dbReference type="InParanoid" id="S8DRI0"/>
<protein>
    <submittedName>
        <fullName evidence="2">Uncharacterized protein</fullName>
    </submittedName>
</protein>
<reference evidence="2 3" key="1">
    <citation type="journal article" date="2012" name="Science">
        <title>The Paleozoic origin of enzymatic lignin decomposition reconstructed from 31 fungal genomes.</title>
        <authorList>
            <person name="Floudas D."/>
            <person name="Binder M."/>
            <person name="Riley R."/>
            <person name="Barry K."/>
            <person name="Blanchette R.A."/>
            <person name="Henrissat B."/>
            <person name="Martinez A.T."/>
            <person name="Otillar R."/>
            <person name="Spatafora J.W."/>
            <person name="Yadav J.S."/>
            <person name="Aerts A."/>
            <person name="Benoit I."/>
            <person name="Boyd A."/>
            <person name="Carlson A."/>
            <person name="Copeland A."/>
            <person name="Coutinho P.M."/>
            <person name="de Vries R.P."/>
            <person name="Ferreira P."/>
            <person name="Findley K."/>
            <person name="Foster B."/>
            <person name="Gaskell J."/>
            <person name="Glotzer D."/>
            <person name="Gorecki P."/>
            <person name="Heitman J."/>
            <person name="Hesse C."/>
            <person name="Hori C."/>
            <person name="Igarashi K."/>
            <person name="Jurgens J.A."/>
            <person name="Kallen N."/>
            <person name="Kersten P."/>
            <person name="Kohler A."/>
            <person name="Kuees U."/>
            <person name="Kumar T.K.A."/>
            <person name="Kuo A."/>
            <person name="LaButti K."/>
            <person name="Larrondo L.F."/>
            <person name="Lindquist E."/>
            <person name="Ling A."/>
            <person name="Lombard V."/>
            <person name="Lucas S."/>
            <person name="Lundell T."/>
            <person name="Martin R."/>
            <person name="McLaughlin D.J."/>
            <person name="Morgenstern I."/>
            <person name="Morin E."/>
            <person name="Murat C."/>
            <person name="Nagy L.G."/>
            <person name="Nolan M."/>
            <person name="Ohm R.A."/>
            <person name="Patyshakuliyeva A."/>
            <person name="Rokas A."/>
            <person name="Ruiz-Duenas F.J."/>
            <person name="Sabat G."/>
            <person name="Salamov A."/>
            <person name="Samejima M."/>
            <person name="Schmutz J."/>
            <person name="Slot J.C."/>
            <person name="St John F."/>
            <person name="Stenlid J."/>
            <person name="Sun H."/>
            <person name="Sun S."/>
            <person name="Syed K."/>
            <person name="Tsang A."/>
            <person name="Wiebenga A."/>
            <person name="Young D."/>
            <person name="Pisabarro A."/>
            <person name="Eastwood D.C."/>
            <person name="Martin F."/>
            <person name="Cullen D."/>
            <person name="Grigoriev I.V."/>
            <person name="Hibbett D.S."/>
        </authorList>
    </citation>
    <scope>NUCLEOTIDE SEQUENCE</scope>
    <source>
        <strain evidence="3">FP-58527</strain>
    </source>
</reference>
<proteinExistence type="predicted"/>